<dbReference type="AlphaFoldDB" id="A0A9X2KK96"/>
<reference evidence="2" key="1">
    <citation type="submission" date="2022-06" db="EMBL/GenBank/DDBJ databases">
        <title>Rothia sp. isolated from sandalwood seedling.</title>
        <authorList>
            <person name="Tuikhar N."/>
            <person name="Kirdat K."/>
            <person name="Thorat V."/>
            <person name="Swetha P."/>
            <person name="Padma S."/>
            <person name="Sundararaj R."/>
            <person name="Yadav A."/>
        </authorList>
    </citation>
    <scope>NUCLEOTIDE SEQUENCE</scope>
    <source>
        <strain evidence="2">AR01</strain>
    </source>
</reference>
<name>A0A9X2KK96_9MICC</name>
<evidence type="ECO:0000313" key="2">
    <source>
        <dbReference type="EMBL" id="MCP3424811.1"/>
    </source>
</evidence>
<organism evidence="2 3">
    <name type="scientific">Rothia santali</name>
    <dbReference type="NCBI Taxonomy" id="2949643"/>
    <lineage>
        <taxon>Bacteria</taxon>
        <taxon>Bacillati</taxon>
        <taxon>Actinomycetota</taxon>
        <taxon>Actinomycetes</taxon>
        <taxon>Micrococcales</taxon>
        <taxon>Micrococcaceae</taxon>
        <taxon>Rothia</taxon>
    </lineage>
</organism>
<keyword evidence="1" id="KW-0812">Transmembrane</keyword>
<keyword evidence="3" id="KW-1185">Reference proteome</keyword>
<feature type="transmembrane region" description="Helical" evidence="1">
    <location>
        <begin position="12"/>
        <end position="33"/>
    </location>
</feature>
<evidence type="ECO:0000256" key="1">
    <source>
        <dbReference type="SAM" id="Phobius"/>
    </source>
</evidence>
<dbReference type="Proteomes" id="UP001139502">
    <property type="component" value="Unassembled WGS sequence"/>
</dbReference>
<evidence type="ECO:0000313" key="3">
    <source>
        <dbReference type="Proteomes" id="UP001139502"/>
    </source>
</evidence>
<accession>A0A9X2KK96</accession>
<keyword evidence="1" id="KW-1133">Transmembrane helix</keyword>
<sequence length="60" mass="6745">MSPIEPTFGQAILGFGPLVLLFLASFFIVIYLLRKFLVRPSTKNKQYAHQGDSESNSLKD</sequence>
<protein>
    <submittedName>
        <fullName evidence="2">Uncharacterized protein</fullName>
    </submittedName>
</protein>
<dbReference type="EMBL" id="JANAFB010000003">
    <property type="protein sequence ID" value="MCP3424811.1"/>
    <property type="molecule type" value="Genomic_DNA"/>
</dbReference>
<proteinExistence type="predicted"/>
<gene>
    <name evidence="2" type="ORF">NBM05_01880</name>
</gene>
<dbReference type="RefSeq" id="WP_254164726.1">
    <property type="nucleotide sequence ID" value="NZ_JANAFB010000003.1"/>
</dbReference>
<comment type="caution">
    <text evidence="2">The sequence shown here is derived from an EMBL/GenBank/DDBJ whole genome shotgun (WGS) entry which is preliminary data.</text>
</comment>
<keyword evidence="1" id="KW-0472">Membrane</keyword>